<dbReference type="Proteomes" id="UP000019918">
    <property type="component" value="Unassembled WGS sequence"/>
</dbReference>
<dbReference type="Pfam" id="PF13557">
    <property type="entry name" value="Phenol_MetA_deg"/>
    <property type="match status" value="1"/>
</dbReference>
<name>A0A014M2W9_9GAMM</name>
<protein>
    <submittedName>
        <fullName evidence="2">Phenol degradation protein MetA</fullName>
    </submittedName>
</protein>
<dbReference type="PATRIC" id="fig|69222.5.peg.1423"/>
<dbReference type="OrthoDB" id="191143at2"/>
<sequence>MKKISILALLAVMPTAHALEFAPGDYEMLPADKNLFLTYFQYTHSDTLWSQGSKVAGDNRLRSTAMLLRYIHAWRPQENISIEPQVILPWASVSAGGEAAALGEASGAGDIIFGLPVKVDPVGDGRDILSLAPFIYAPTGAYDNDKPINVGENRWRYLMQGVWIHHFSDAWAVENGADVSWVSSNSRYGAGDATLQQQPRYQYQAWLRYSLSPATQFGVGGGWITGAESRIDGVRQHDRLDTTYLRVSAAHFITPGIQLQISAGRDLSVEQGFRQDTSLSFRAGFLF</sequence>
<proteinExistence type="predicted"/>
<dbReference type="InterPro" id="IPR025737">
    <property type="entry name" value="FApF"/>
</dbReference>
<dbReference type="AlphaFoldDB" id="A0A014M2W9"/>
<dbReference type="RefSeq" id="WP_034935723.1">
    <property type="nucleotide sequence ID" value="NZ_JFHN01000035.1"/>
</dbReference>
<dbReference type="STRING" id="69222.BG55_06930"/>
<gene>
    <name evidence="2" type="ORF">BG55_06930</name>
</gene>
<feature type="signal peptide" evidence="1">
    <location>
        <begin position="1"/>
        <end position="18"/>
    </location>
</feature>
<evidence type="ECO:0000256" key="1">
    <source>
        <dbReference type="SAM" id="SignalP"/>
    </source>
</evidence>
<dbReference type="EMBL" id="JFHN01000035">
    <property type="protein sequence ID" value="EXU76191.1"/>
    <property type="molecule type" value="Genomic_DNA"/>
</dbReference>
<comment type="caution">
    <text evidence="2">The sequence shown here is derived from an EMBL/GenBank/DDBJ whole genome shotgun (WGS) entry which is preliminary data.</text>
</comment>
<evidence type="ECO:0000313" key="2">
    <source>
        <dbReference type="EMBL" id="EXU76191.1"/>
    </source>
</evidence>
<keyword evidence="3" id="KW-1185">Reference proteome</keyword>
<keyword evidence="1" id="KW-0732">Signal</keyword>
<evidence type="ECO:0000313" key="3">
    <source>
        <dbReference type="Proteomes" id="UP000019918"/>
    </source>
</evidence>
<reference evidence="2 3" key="1">
    <citation type="submission" date="2014-02" db="EMBL/GenBank/DDBJ databases">
        <title>Draft genome of Erwinia mallotivora strain BT-MARDI, a papaya dieback pathogen.</title>
        <authorList>
            <person name="Redzuan R."/>
            <person name="Abu Bakar N."/>
            <person name="Badrun R."/>
            <person name="Mohd Raih M.F."/>
            <person name="Rozano L."/>
            <person name="Mat Amin N."/>
        </authorList>
    </citation>
    <scope>NUCLEOTIDE SEQUENCE [LARGE SCALE GENOMIC DNA]</scope>
    <source>
        <strain evidence="2 3">BT-MARDI</strain>
    </source>
</reference>
<feature type="chain" id="PRO_5001473674" evidence="1">
    <location>
        <begin position="19"/>
        <end position="287"/>
    </location>
</feature>
<accession>A0A014M2W9</accession>
<organism evidence="2 3">
    <name type="scientific">Erwinia mallotivora</name>
    <dbReference type="NCBI Taxonomy" id="69222"/>
    <lineage>
        <taxon>Bacteria</taxon>
        <taxon>Pseudomonadati</taxon>
        <taxon>Pseudomonadota</taxon>
        <taxon>Gammaproteobacteria</taxon>
        <taxon>Enterobacterales</taxon>
        <taxon>Erwiniaceae</taxon>
        <taxon>Erwinia</taxon>
    </lineage>
</organism>